<evidence type="ECO:0000313" key="2">
    <source>
        <dbReference type="Proteomes" id="UP000828048"/>
    </source>
</evidence>
<comment type="caution">
    <text evidence="1">The sequence shown here is derived from an EMBL/GenBank/DDBJ whole genome shotgun (WGS) entry which is preliminary data.</text>
</comment>
<protein>
    <submittedName>
        <fullName evidence="1">Uncharacterized protein</fullName>
    </submittedName>
</protein>
<proteinExistence type="predicted"/>
<sequence>MARDTGAARNWREAPKRKLTAPSPRVIPTVPQVVTWERFVKGFNDHYCPESYRLEQEIAFTRLEQGTMTVPEYEARFAALSRVVEREIRTRGTATTRYCFKCGATDHTAKECPNAVRGPKYFTYDEFGLRAMQCPRAQTLAASSVGNVQGDRGGRAGRSSTPGKVHAITHQGAQASPNVVTEDLDDADVESLFSIDDEATSETVLAFSLEDSESESDNEIQTFQIPSGFQSQPQPTAKVQIRFV</sequence>
<name>A0ACB7X2Y7_9ERIC</name>
<keyword evidence="2" id="KW-1185">Reference proteome</keyword>
<accession>A0ACB7X2Y7</accession>
<dbReference type="EMBL" id="CM037152">
    <property type="protein sequence ID" value="KAH7835041.1"/>
    <property type="molecule type" value="Genomic_DNA"/>
</dbReference>
<organism evidence="1 2">
    <name type="scientific">Vaccinium darrowii</name>
    <dbReference type="NCBI Taxonomy" id="229202"/>
    <lineage>
        <taxon>Eukaryota</taxon>
        <taxon>Viridiplantae</taxon>
        <taxon>Streptophyta</taxon>
        <taxon>Embryophyta</taxon>
        <taxon>Tracheophyta</taxon>
        <taxon>Spermatophyta</taxon>
        <taxon>Magnoliopsida</taxon>
        <taxon>eudicotyledons</taxon>
        <taxon>Gunneridae</taxon>
        <taxon>Pentapetalae</taxon>
        <taxon>asterids</taxon>
        <taxon>Ericales</taxon>
        <taxon>Ericaceae</taxon>
        <taxon>Vaccinioideae</taxon>
        <taxon>Vaccinieae</taxon>
        <taxon>Vaccinium</taxon>
    </lineage>
</organism>
<reference evidence="1 2" key="1">
    <citation type="journal article" date="2021" name="Hortic Res">
        <title>High-quality reference genome and annotation aids understanding of berry development for evergreen blueberry (Vaccinium darrowii).</title>
        <authorList>
            <person name="Yu J."/>
            <person name="Hulse-Kemp A.M."/>
            <person name="Babiker E."/>
            <person name="Staton M."/>
        </authorList>
    </citation>
    <scope>NUCLEOTIDE SEQUENCE [LARGE SCALE GENOMIC DNA]</scope>
    <source>
        <strain evidence="2">cv. NJ 8807/NJ 8810</strain>
        <tissue evidence="1">Young leaf</tissue>
    </source>
</reference>
<gene>
    <name evidence="1" type="ORF">Vadar_022305</name>
</gene>
<evidence type="ECO:0000313" key="1">
    <source>
        <dbReference type="EMBL" id="KAH7835041.1"/>
    </source>
</evidence>
<dbReference type="Proteomes" id="UP000828048">
    <property type="component" value="Chromosome 2"/>
</dbReference>